<gene>
    <name evidence="1" type="ORF">VB248_09215</name>
</gene>
<name>A0ABU5QA92_9BACT</name>
<evidence type="ECO:0000313" key="2">
    <source>
        <dbReference type="Proteomes" id="UP001302949"/>
    </source>
</evidence>
<organism evidence="1 2">
    <name type="scientific">Arcicella rigui</name>
    <dbReference type="NCBI Taxonomy" id="797020"/>
    <lineage>
        <taxon>Bacteria</taxon>
        <taxon>Pseudomonadati</taxon>
        <taxon>Bacteroidota</taxon>
        <taxon>Cytophagia</taxon>
        <taxon>Cytophagales</taxon>
        <taxon>Flectobacillaceae</taxon>
        <taxon>Arcicella</taxon>
    </lineage>
</organism>
<keyword evidence="2" id="KW-1185">Reference proteome</keyword>
<protein>
    <submittedName>
        <fullName evidence="1">Uncharacterized protein</fullName>
    </submittedName>
</protein>
<dbReference type="EMBL" id="JAYFUM010000009">
    <property type="protein sequence ID" value="MEA5139314.1"/>
    <property type="molecule type" value="Genomic_DNA"/>
</dbReference>
<dbReference type="RefSeq" id="WP_323296476.1">
    <property type="nucleotide sequence ID" value="NZ_JAYFUM010000009.1"/>
</dbReference>
<dbReference type="Proteomes" id="UP001302949">
    <property type="component" value="Unassembled WGS sequence"/>
</dbReference>
<comment type="caution">
    <text evidence="1">The sequence shown here is derived from an EMBL/GenBank/DDBJ whole genome shotgun (WGS) entry which is preliminary data.</text>
</comment>
<proteinExistence type="predicted"/>
<sequence>MEISPNLAKSMIKDLYSTLKEPDTKVLPLFRRSFALNYEDLKKLLSSVENPDDKETKLRIYPSLSADETGSHISLILMLEDHGKMIWNSDEPDTAQNAIQDQMLPCPIHCPGIDDLFTEKEWKSMTE</sequence>
<reference evidence="1 2" key="1">
    <citation type="submission" date="2023-12" db="EMBL/GenBank/DDBJ databases">
        <title>Novel species of the genus Arcicella isolated from rivers.</title>
        <authorList>
            <person name="Lu H."/>
        </authorList>
    </citation>
    <scope>NUCLEOTIDE SEQUENCE [LARGE SCALE GENOMIC DNA]</scope>
    <source>
        <strain evidence="1 2">KCTC 23307</strain>
    </source>
</reference>
<evidence type="ECO:0000313" key="1">
    <source>
        <dbReference type="EMBL" id="MEA5139314.1"/>
    </source>
</evidence>
<accession>A0ABU5QA92</accession>